<evidence type="ECO:0000313" key="5">
    <source>
        <dbReference type="Proteomes" id="UP000019222"/>
    </source>
</evidence>
<dbReference type="InterPro" id="IPR009057">
    <property type="entry name" value="Homeodomain-like_sf"/>
</dbReference>
<sequence length="163" mass="18501">MVNKQPGRPKGGTDTRRLLVEAAMEEFLRRGYGRASARGIARRAGCDHTMVNYYFGSKDGLFNEAFGLELSPKELLAGMRQRIRTKQEAARLLPGLLAHAIFRYWEDPRFRGTAMPIIDQVFLQRSVDLQNLFREFVEQGIYSELRGLLYRLYGAGATQRAAG</sequence>
<dbReference type="KEGG" id="cvt:B843_02010"/>
<dbReference type="eggNOG" id="COG1309">
    <property type="taxonomic scope" value="Bacteria"/>
</dbReference>
<dbReference type="PATRIC" id="fig|1224164.3.peg.392"/>
<evidence type="ECO:0000256" key="2">
    <source>
        <dbReference type="PROSITE-ProRule" id="PRU00335"/>
    </source>
</evidence>
<feature type="domain" description="HTH tetR-type" evidence="3">
    <location>
        <begin position="13"/>
        <end position="73"/>
    </location>
</feature>
<name>W5XYM9_9CORY</name>
<keyword evidence="1 2" id="KW-0238">DNA-binding</keyword>
<dbReference type="Proteomes" id="UP000019222">
    <property type="component" value="Chromosome"/>
</dbReference>
<dbReference type="STRING" id="1224164.B843_02010"/>
<dbReference type="EMBL" id="CP004353">
    <property type="protein sequence ID" value="AHI21794.1"/>
    <property type="molecule type" value="Genomic_DNA"/>
</dbReference>
<feature type="DNA-binding region" description="H-T-H motif" evidence="2">
    <location>
        <begin position="36"/>
        <end position="55"/>
    </location>
</feature>
<evidence type="ECO:0000259" key="3">
    <source>
        <dbReference type="PROSITE" id="PS50977"/>
    </source>
</evidence>
<dbReference type="GO" id="GO:0000976">
    <property type="term" value="F:transcription cis-regulatory region binding"/>
    <property type="evidence" value="ECO:0007669"/>
    <property type="project" value="TreeGrafter"/>
</dbReference>
<dbReference type="GO" id="GO:0003700">
    <property type="term" value="F:DNA-binding transcription factor activity"/>
    <property type="evidence" value="ECO:0007669"/>
    <property type="project" value="TreeGrafter"/>
</dbReference>
<evidence type="ECO:0000256" key="1">
    <source>
        <dbReference type="ARBA" id="ARBA00023125"/>
    </source>
</evidence>
<dbReference type="Pfam" id="PF00440">
    <property type="entry name" value="TetR_N"/>
    <property type="match status" value="1"/>
</dbReference>
<protein>
    <submittedName>
        <fullName evidence="4">TetR family transcriptional regulator</fullName>
    </submittedName>
</protein>
<reference evidence="4 5" key="1">
    <citation type="submission" date="2013-02" db="EMBL/GenBank/DDBJ databases">
        <title>The complete genome sequence of Corynebacterium vitaeruminis DSM 20294.</title>
        <authorList>
            <person name="Ruckert C."/>
            <person name="Albersmeier A."/>
            <person name="Kalinowski J."/>
        </authorList>
    </citation>
    <scope>NUCLEOTIDE SEQUENCE [LARGE SCALE GENOMIC DNA]</scope>
    <source>
        <strain evidence="5">ATCC 10234</strain>
    </source>
</reference>
<proteinExistence type="predicted"/>
<dbReference type="InterPro" id="IPR001647">
    <property type="entry name" value="HTH_TetR"/>
</dbReference>
<dbReference type="RefSeq" id="WP_025251856.1">
    <property type="nucleotide sequence ID" value="NZ_CP004353.1"/>
</dbReference>
<dbReference type="PANTHER" id="PTHR30055:SF235">
    <property type="entry name" value="TRANSCRIPTIONAL REGULATORY PROTEIN"/>
    <property type="match status" value="1"/>
</dbReference>
<dbReference type="PANTHER" id="PTHR30055">
    <property type="entry name" value="HTH-TYPE TRANSCRIPTIONAL REGULATOR RUTR"/>
    <property type="match status" value="1"/>
</dbReference>
<dbReference type="HOGENOM" id="CLU_069356_10_0_11"/>
<evidence type="ECO:0000313" key="4">
    <source>
        <dbReference type="EMBL" id="AHI21794.1"/>
    </source>
</evidence>
<keyword evidence="5" id="KW-1185">Reference proteome</keyword>
<dbReference type="AlphaFoldDB" id="W5XYM9"/>
<dbReference type="InterPro" id="IPR050109">
    <property type="entry name" value="HTH-type_TetR-like_transc_reg"/>
</dbReference>
<dbReference type="Gene3D" id="1.10.357.10">
    <property type="entry name" value="Tetracycline Repressor, domain 2"/>
    <property type="match status" value="1"/>
</dbReference>
<dbReference type="PRINTS" id="PR00455">
    <property type="entry name" value="HTHTETR"/>
</dbReference>
<organism evidence="4 5">
    <name type="scientific">Corynebacterium vitaeruminis DSM 20294</name>
    <dbReference type="NCBI Taxonomy" id="1224164"/>
    <lineage>
        <taxon>Bacteria</taxon>
        <taxon>Bacillati</taxon>
        <taxon>Actinomycetota</taxon>
        <taxon>Actinomycetes</taxon>
        <taxon>Mycobacteriales</taxon>
        <taxon>Corynebacteriaceae</taxon>
        <taxon>Corynebacterium</taxon>
    </lineage>
</organism>
<dbReference type="SUPFAM" id="SSF46689">
    <property type="entry name" value="Homeodomain-like"/>
    <property type="match status" value="1"/>
</dbReference>
<accession>W5XYM9</accession>
<dbReference type="PROSITE" id="PS50977">
    <property type="entry name" value="HTH_TETR_2"/>
    <property type="match status" value="1"/>
</dbReference>
<gene>
    <name evidence="4" type="ORF">B843_02010</name>
</gene>